<dbReference type="Proteomes" id="UP000261187">
    <property type="component" value="Unassembled WGS sequence"/>
</dbReference>
<evidence type="ECO:0000313" key="3">
    <source>
        <dbReference type="Proteomes" id="UP000261187"/>
    </source>
</evidence>
<dbReference type="EMBL" id="QSSA01000001">
    <property type="protein sequence ID" value="RGL64740.1"/>
    <property type="molecule type" value="Genomic_DNA"/>
</dbReference>
<proteinExistence type="predicted"/>
<name>A0AA92T0W3_9BACT</name>
<protein>
    <submittedName>
        <fullName evidence="2">Uncharacterized protein</fullName>
    </submittedName>
</protein>
<comment type="caution">
    <text evidence="2">The sequence shown here is derived from an EMBL/GenBank/DDBJ whole genome shotgun (WGS) entry which is preliminary data.</text>
</comment>
<dbReference type="RefSeq" id="WP_117691734.1">
    <property type="nucleotide sequence ID" value="NZ_QSSA01000001.1"/>
</dbReference>
<evidence type="ECO:0000256" key="1">
    <source>
        <dbReference type="SAM" id="Phobius"/>
    </source>
</evidence>
<gene>
    <name evidence="2" type="ORF">DXC61_00820</name>
</gene>
<feature type="transmembrane region" description="Helical" evidence="1">
    <location>
        <begin position="12"/>
        <end position="30"/>
    </location>
</feature>
<dbReference type="AlphaFoldDB" id="A0AA92T0W3"/>
<keyword evidence="1" id="KW-1133">Transmembrane helix</keyword>
<keyword evidence="1" id="KW-0472">Membrane</keyword>
<accession>A0AA92T0W3</accession>
<evidence type="ECO:0000313" key="2">
    <source>
        <dbReference type="EMBL" id="RGL64740.1"/>
    </source>
</evidence>
<sequence length="194" mass="23601">MEKNIKKRVCRLALVLSAMLVVLFGYWFFLTPHGYWQKKKEAEKNEYMEKQMLWRKSEKMTMQQMLSDMTLMAKGDSVKVCWLTGLSLPVYRVFIHGTAQPTRNAWAETRYWYMSFLTNGREWMEERIEKRICKSLIFVESSRFQVQKDSLKDYLNEKPTHTEIEYDKMYPAFGKPTDKEFEDWRKEYKRFQLF</sequence>
<reference evidence="2 3" key="1">
    <citation type="submission" date="2018-08" db="EMBL/GenBank/DDBJ databases">
        <title>A genome reference for cultivated species of the human gut microbiota.</title>
        <authorList>
            <person name="Zou Y."/>
            <person name="Xue W."/>
            <person name="Luo G."/>
        </authorList>
    </citation>
    <scope>NUCLEOTIDE SEQUENCE [LARGE SCALE GENOMIC DNA]</scope>
    <source>
        <strain evidence="2 3">TF06-40</strain>
    </source>
</reference>
<organism evidence="2 3">
    <name type="scientific">Segatella copri</name>
    <dbReference type="NCBI Taxonomy" id="165179"/>
    <lineage>
        <taxon>Bacteria</taxon>
        <taxon>Pseudomonadati</taxon>
        <taxon>Bacteroidota</taxon>
        <taxon>Bacteroidia</taxon>
        <taxon>Bacteroidales</taxon>
        <taxon>Prevotellaceae</taxon>
        <taxon>Segatella</taxon>
    </lineage>
</organism>
<keyword evidence="1" id="KW-0812">Transmembrane</keyword>